<protein>
    <submittedName>
        <fullName evidence="1">Uncharacterized protein</fullName>
    </submittedName>
</protein>
<name>A0AAI9U1I4_9PEZI</name>
<comment type="caution">
    <text evidence="1">The sequence shown here is derived from an EMBL/GenBank/DDBJ whole genome shotgun (WGS) entry which is preliminary data.</text>
</comment>
<dbReference type="Proteomes" id="UP001239795">
    <property type="component" value="Unassembled WGS sequence"/>
</dbReference>
<reference evidence="1 2" key="1">
    <citation type="submission" date="2016-10" db="EMBL/GenBank/DDBJ databases">
        <title>The genome sequence of Colletotrichum fioriniae PJ7.</title>
        <authorList>
            <person name="Baroncelli R."/>
        </authorList>
    </citation>
    <scope>NUCLEOTIDE SEQUENCE [LARGE SCALE GENOMIC DNA]</scope>
    <source>
        <strain evidence="1">Col 31</strain>
    </source>
</reference>
<organism evidence="1 2">
    <name type="scientific">Colletotrichum melonis</name>
    <dbReference type="NCBI Taxonomy" id="1209925"/>
    <lineage>
        <taxon>Eukaryota</taxon>
        <taxon>Fungi</taxon>
        <taxon>Dikarya</taxon>
        <taxon>Ascomycota</taxon>
        <taxon>Pezizomycotina</taxon>
        <taxon>Sordariomycetes</taxon>
        <taxon>Hypocreomycetidae</taxon>
        <taxon>Glomerellales</taxon>
        <taxon>Glomerellaceae</taxon>
        <taxon>Colletotrichum</taxon>
        <taxon>Colletotrichum acutatum species complex</taxon>
    </lineage>
</organism>
<evidence type="ECO:0000313" key="1">
    <source>
        <dbReference type="EMBL" id="KAK1448643.1"/>
    </source>
</evidence>
<gene>
    <name evidence="1" type="ORF">CMEL01_07958</name>
</gene>
<dbReference type="EMBL" id="MLGG01000068">
    <property type="protein sequence ID" value="KAK1448643.1"/>
    <property type="molecule type" value="Genomic_DNA"/>
</dbReference>
<sequence length="86" mass="10014">MERHFFFLAFGPPLVASVRYHIHPTRRVSRTHAAHSRHLCSSPPPLTDLLHLHRVRALKDHKFNLTCSISRRRRRPSACTLLAPLF</sequence>
<proteinExistence type="predicted"/>
<dbReference type="AlphaFoldDB" id="A0AAI9U1I4"/>
<accession>A0AAI9U1I4</accession>
<keyword evidence="2" id="KW-1185">Reference proteome</keyword>
<evidence type="ECO:0000313" key="2">
    <source>
        <dbReference type="Proteomes" id="UP001239795"/>
    </source>
</evidence>